<dbReference type="RefSeq" id="WP_104982147.1">
    <property type="nucleotide sequence ID" value="NZ_CP012673.1"/>
</dbReference>
<dbReference type="AlphaFoldDB" id="A0A2L0EW04"/>
<sequence>MVTTVNLKPLVFEKPAWSTAEASPGAEVELSCTGKDLEAGLEVFFEISGDSGHVDVLKGAADGELFKATWKAPNPQGAVEFTFDAVLRQKPSPANGQLTVRRRLTSGPLKVSGYRVAIDPSGVDAAFVPKQEKLSVKLAVDDAGGAAKAGRYEIWGERYPSDKPLYTEDFTPSAGDITWSGWDGKASDGVLAGKYITPEFSPYRVRVIIGPDEGAVKDPRGSGRGKVAVAEASFEVRIQSVRIRTQAGLAGGVQAALDDLLGIEPAQPNGAFAAAGRLPVEGETGRIRVATVRHNTLGDSLNQGRTNTTPLAANPTWSHRVQDAYMDGGPTKFQIDAAIYTRPEIPVEIEARLTSRDASKNSSPDFGLFEKEALGPLRFDVRAEDEYSAALYTGGTPEATYLANAAMCVKRGAHDTPYQSGGTPVITYWQQRFVIAADGDQDLVTTQAYVPGSNELVVYLNRARLTLGASADYTEPDANTITLRAGLTKKDDVVWVLRGPAAAHGAAIARWAVFPPGDNTHAHYGGIRGAATPNAALLDRFSGAPAGTEPIVGKGANAFPYTADIKLDPDGAGDARERVLSYAATSGTQLGLAGILFSPSVVAGDSYRLVADVEPCPYARDPGFVASRAAPAAAGAEKPPITARTGVMTVWRVCTIASSQKLPAPGTNGLAVGVGIADALLAGRAHPGDGASMNVANLNTLADHAFNEWVVPPAVAGNDPHQDVALGTFRATHNGQAGVFGAGHVALASNADVRNEVVRWDHYRVLLPPGIPANRRQAVSNAIAALPAGTTPAAAMAAAQGAIAALAPLDPDPPLNVGVAAIPLSPVGTSAAAYHAWVMRTVRAVTHAQLDALTPQVNPPRVMSVLRWPNMFLDIWNNGAGGMTTAAVTVAGFCRGNGQSYFSTAGGNPDTFEHEMGHSVHLCHFSTGSVGNSCWKHHDHGYHACKMGYYNQAYAVPMPGGATGPNININTGARSLFCAKCLLKMRGWNDEVLPCNWTHPDVF</sequence>
<evidence type="ECO:0000313" key="2">
    <source>
        <dbReference type="Proteomes" id="UP000238348"/>
    </source>
</evidence>
<evidence type="ECO:0000313" key="1">
    <source>
        <dbReference type="EMBL" id="AUX43476.1"/>
    </source>
</evidence>
<gene>
    <name evidence="1" type="ORF">SOCE26_049250</name>
</gene>
<reference evidence="1 2" key="1">
    <citation type="submission" date="2015-09" db="EMBL/GenBank/DDBJ databases">
        <title>Sorangium comparison.</title>
        <authorList>
            <person name="Zaburannyi N."/>
            <person name="Bunk B."/>
            <person name="Overmann J."/>
            <person name="Mueller R."/>
        </authorList>
    </citation>
    <scope>NUCLEOTIDE SEQUENCE [LARGE SCALE GENOMIC DNA]</scope>
    <source>
        <strain evidence="1 2">So ce26</strain>
    </source>
</reference>
<organism evidence="1 2">
    <name type="scientific">Sorangium cellulosum</name>
    <name type="common">Polyangium cellulosum</name>
    <dbReference type="NCBI Taxonomy" id="56"/>
    <lineage>
        <taxon>Bacteria</taxon>
        <taxon>Pseudomonadati</taxon>
        <taxon>Myxococcota</taxon>
        <taxon>Polyangia</taxon>
        <taxon>Polyangiales</taxon>
        <taxon>Polyangiaceae</taxon>
        <taxon>Sorangium</taxon>
    </lineage>
</organism>
<dbReference type="EMBL" id="CP012673">
    <property type="protein sequence ID" value="AUX43476.1"/>
    <property type="molecule type" value="Genomic_DNA"/>
</dbReference>
<name>A0A2L0EW04_SORCE</name>
<dbReference type="OrthoDB" id="5377608at2"/>
<protein>
    <submittedName>
        <fullName evidence="1">Uncharacterized protein</fullName>
    </submittedName>
</protein>
<dbReference type="Proteomes" id="UP000238348">
    <property type="component" value="Chromosome"/>
</dbReference>
<accession>A0A2L0EW04</accession>
<proteinExistence type="predicted"/>